<protein>
    <submittedName>
        <fullName evidence="3">DUF4395 domain-containing protein</fullName>
    </submittedName>
</protein>
<keyword evidence="1" id="KW-1133">Transmembrane helix</keyword>
<dbReference type="PIRSF" id="PIRSF030042">
    <property type="entry name" value="UCP030042"/>
    <property type="match status" value="1"/>
</dbReference>
<gene>
    <name evidence="3" type="ORF">ACFQ0V_11260</name>
</gene>
<proteinExistence type="predicted"/>
<dbReference type="EMBL" id="JBHTJF010000035">
    <property type="protein sequence ID" value="MFD0944321.1"/>
    <property type="molecule type" value="Genomic_DNA"/>
</dbReference>
<dbReference type="RefSeq" id="WP_381013520.1">
    <property type="nucleotide sequence ID" value="NZ_JBHTJF010000035.1"/>
</dbReference>
<dbReference type="Proteomes" id="UP001596976">
    <property type="component" value="Unassembled WGS sequence"/>
</dbReference>
<dbReference type="InterPro" id="IPR016942">
    <property type="entry name" value="UCP030042"/>
</dbReference>
<feature type="transmembrane region" description="Helical" evidence="1">
    <location>
        <begin position="80"/>
        <end position="100"/>
    </location>
</feature>
<evidence type="ECO:0000313" key="4">
    <source>
        <dbReference type="Proteomes" id="UP001596976"/>
    </source>
</evidence>
<feature type="domain" description="DUF4395" evidence="2">
    <location>
        <begin position="7"/>
        <end position="131"/>
    </location>
</feature>
<keyword evidence="1" id="KW-0812">Transmembrane</keyword>
<dbReference type="Pfam" id="PF14340">
    <property type="entry name" value="DUF4395"/>
    <property type="match status" value="1"/>
</dbReference>
<accession>A0ABW3GYQ3</accession>
<dbReference type="InterPro" id="IPR025508">
    <property type="entry name" value="DUF4395"/>
</dbReference>
<evidence type="ECO:0000259" key="2">
    <source>
        <dbReference type="Pfam" id="PF14340"/>
    </source>
</evidence>
<reference evidence="4" key="1">
    <citation type="journal article" date="2019" name="Int. J. Syst. Evol. Microbiol.">
        <title>The Global Catalogue of Microorganisms (GCM) 10K type strain sequencing project: providing services to taxonomists for standard genome sequencing and annotation.</title>
        <authorList>
            <consortium name="The Broad Institute Genomics Platform"/>
            <consortium name="The Broad Institute Genome Sequencing Center for Infectious Disease"/>
            <person name="Wu L."/>
            <person name="Ma J."/>
        </authorList>
    </citation>
    <scope>NUCLEOTIDE SEQUENCE [LARGE SCALE GENOMIC DNA]</scope>
    <source>
        <strain evidence="4">CCUG 63563</strain>
    </source>
</reference>
<keyword evidence="1" id="KW-0472">Membrane</keyword>
<feature type="transmembrane region" description="Helical" evidence="1">
    <location>
        <begin position="106"/>
        <end position="130"/>
    </location>
</feature>
<comment type="caution">
    <text evidence="3">The sequence shown here is derived from an EMBL/GenBank/DDBJ whole genome shotgun (WGS) entry which is preliminary data.</text>
</comment>
<evidence type="ECO:0000256" key="1">
    <source>
        <dbReference type="SAM" id="Phobius"/>
    </source>
</evidence>
<keyword evidence="4" id="KW-1185">Reference proteome</keyword>
<evidence type="ECO:0000313" key="3">
    <source>
        <dbReference type="EMBL" id="MFD0944321.1"/>
    </source>
</evidence>
<sequence length="145" mass="16627">MSTPQIIPKPLVQTNQVFIIVTVLLGMFVNTNILYIPFVLGLFTVLTKMNPVIIAARPFLRKPADQYHPEDKDQQIFNQWIATIMLGLAILSFAMGWTIAAYVFSIMMLIATGLALFFDFCLGCTVRFQYQMWKGRRKRAKMSQQ</sequence>
<name>A0ABW3GYQ3_9BACL</name>
<organism evidence="3 4">
    <name type="scientific">Savagea faecisuis</name>
    <dbReference type="NCBI Taxonomy" id="1274803"/>
    <lineage>
        <taxon>Bacteria</taxon>
        <taxon>Bacillati</taxon>
        <taxon>Bacillota</taxon>
        <taxon>Bacilli</taxon>
        <taxon>Bacillales</taxon>
        <taxon>Caryophanaceae</taxon>
        <taxon>Savagea</taxon>
    </lineage>
</organism>